<comment type="caution">
    <text evidence="2">The sequence shown here is derived from an EMBL/GenBank/DDBJ whole genome shotgun (WGS) entry which is preliminary data.</text>
</comment>
<dbReference type="STRING" id="1802617.A2886_00255"/>
<evidence type="ECO:0000313" key="3">
    <source>
        <dbReference type="Proteomes" id="UP000176608"/>
    </source>
</evidence>
<keyword evidence="1" id="KW-1133">Transmembrane helix</keyword>
<name>A0A1F4US60_UNCKA</name>
<dbReference type="AlphaFoldDB" id="A0A1F4US60"/>
<dbReference type="EMBL" id="MEVA01000003">
    <property type="protein sequence ID" value="OGC47805.1"/>
    <property type="molecule type" value="Genomic_DNA"/>
</dbReference>
<proteinExistence type="predicted"/>
<gene>
    <name evidence="2" type="ORF">A2886_00255</name>
</gene>
<feature type="transmembrane region" description="Helical" evidence="1">
    <location>
        <begin position="12"/>
        <end position="31"/>
    </location>
</feature>
<evidence type="ECO:0000256" key="1">
    <source>
        <dbReference type="SAM" id="Phobius"/>
    </source>
</evidence>
<reference evidence="2 3" key="1">
    <citation type="journal article" date="2016" name="Nat. Commun.">
        <title>Thousands of microbial genomes shed light on interconnected biogeochemical processes in an aquifer system.</title>
        <authorList>
            <person name="Anantharaman K."/>
            <person name="Brown C.T."/>
            <person name="Hug L.A."/>
            <person name="Sharon I."/>
            <person name="Castelle C.J."/>
            <person name="Probst A.J."/>
            <person name="Thomas B.C."/>
            <person name="Singh A."/>
            <person name="Wilkins M.J."/>
            <person name="Karaoz U."/>
            <person name="Brodie E.L."/>
            <person name="Williams K.H."/>
            <person name="Hubbard S.S."/>
            <person name="Banfield J.F."/>
        </authorList>
    </citation>
    <scope>NUCLEOTIDE SEQUENCE [LARGE SCALE GENOMIC DNA]</scope>
</reference>
<evidence type="ECO:0000313" key="2">
    <source>
        <dbReference type="EMBL" id="OGC47805.1"/>
    </source>
</evidence>
<accession>A0A1F4US60</accession>
<organism evidence="2 3">
    <name type="scientific">candidate division WWE3 bacterium RIFCSPHIGHO2_01_FULL_42_13</name>
    <dbReference type="NCBI Taxonomy" id="1802617"/>
    <lineage>
        <taxon>Bacteria</taxon>
        <taxon>Katanobacteria</taxon>
    </lineage>
</organism>
<keyword evidence="1" id="KW-0812">Transmembrane</keyword>
<keyword evidence="1" id="KW-0472">Membrane</keyword>
<protein>
    <submittedName>
        <fullName evidence="2">Uncharacterized protein</fullName>
    </submittedName>
</protein>
<dbReference type="Proteomes" id="UP000176608">
    <property type="component" value="Unassembled WGS sequence"/>
</dbReference>
<sequence length="206" mass="23180">MLRNLLNKYKSAIILLFLITLLFFSAIFLSGEDPSQQPIPVPFVKESRSEEKNVWNDLLPGTSAVIEGEDVGSAEFLNQESYNDLYSVSMYKLEGPEASNVPTEVYSKKDTGVVDYIIVPVLNTSQGHLERVIEENNLGEPDLELYVVDEFAQKMYVFLGEGLAFRANEISGGIIRRIYFTPTTAERFLEFWGGAASVEEPLFQHP</sequence>